<dbReference type="UniPathway" id="UPA00219"/>
<dbReference type="Gene3D" id="3.40.50.720">
    <property type="entry name" value="NAD(P)-binding Rossmann-like Domain"/>
    <property type="match status" value="1"/>
</dbReference>
<dbReference type="GO" id="GO:0005737">
    <property type="term" value="C:cytoplasm"/>
    <property type="evidence" value="ECO:0007669"/>
    <property type="project" value="UniProtKB-SubCell"/>
</dbReference>
<dbReference type="Gene3D" id="3.90.190.20">
    <property type="entry name" value="Mur ligase, C-terminal domain"/>
    <property type="match status" value="1"/>
</dbReference>
<dbReference type="GO" id="GO:0008764">
    <property type="term" value="F:UDP-N-acetylmuramoylalanine-D-glutamate ligase activity"/>
    <property type="evidence" value="ECO:0007669"/>
    <property type="project" value="UniProtKB-EC"/>
</dbReference>
<evidence type="ECO:0000313" key="9">
    <source>
        <dbReference type="EMBL" id="VAX23307.1"/>
    </source>
</evidence>
<accession>A0A3B1D3I5</accession>
<dbReference type="EMBL" id="UOGC01000150">
    <property type="protein sequence ID" value="VAX23307.1"/>
    <property type="molecule type" value="Genomic_DNA"/>
</dbReference>
<keyword evidence="5" id="KW-0547">Nucleotide-binding</keyword>
<dbReference type="PANTHER" id="PTHR43692">
    <property type="entry name" value="UDP-N-ACETYLMURAMOYLALANINE--D-GLUTAMATE LIGASE"/>
    <property type="match status" value="1"/>
</dbReference>
<dbReference type="NCBIfam" id="TIGR01087">
    <property type="entry name" value="murD"/>
    <property type="match status" value="1"/>
</dbReference>
<evidence type="ECO:0000256" key="3">
    <source>
        <dbReference type="ARBA" id="ARBA00022490"/>
    </source>
</evidence>
<dbReference type="GO" id="GO:0008360">
    <property type="term" value="P:regulation of cell shape"/>
    <property type="evidence" value="ECO:0007669"/>
    <property type="project" value="InterPro"/>
</dbReference>
<dbReference type="InterPro" id="IPR013221">
    <property type="entry name" value="Mur_ligase_cen"/>
</dbReference>
<evidence type="ECO:0000256" key="6">
    <source>
        <dbReference type="ARBA" id="ARBA00022840"/>
    </source>
</evidence>
<feature type="domain" description="Mur ligase C-terminal" evidence="7">
    <location>
        <begin position="312"/>
        <end position="424"/>
    </location>
</feature>
<reference evidence="9" key="1">
    <citation type="submission" date="2018-06" db="EMBL/GenBank/DDBJ databases">
        <authorList>
            <person name="Zhirakovskaya E."/>
        </authorList>
    </citation>
    <scope>NUCLEOTIDE SEQUENCE</scope>
</reference>
<keyword evidence="4 9" id="KW-0436">Ligase</keyword>
<feature type="domain" description="Mur ligase central" evidence="8">
    <location>
        <begin position="114"/>
        <end position="288"/>
    </location>
</feature>
<dbReference type="EC" id="6.3.2.9" evidence="9"/>
<comment type="pathway">
    <text evidence="2">Cell wall biogenesis; peptidoglycan biosynthesis.</text>
</comment>
<dbReference type="AlphaFoldDB" id="A0A3B1D3I5"/>
<name>A0A3B1D3I5_9ZZZZ</name>
<dbReference type="InterPro" id="IPR004101">
    <property type="entry name" value="Mur_ligase_C"/>
</dbReference>
<evidence type="ECO:0000256" key="1">
    <source>
        <dbReference type="ARBA" id="ARBA00004496"/>
    </source>
</evidence>
<gene>
    <name evidence="9" type="ORF">MNBD_NITROSPINAE01-1143</name>
</gene>
<dbReference type="InterPro" id="IPR036615">
    <property type="entry name" value="Mur_ligase_C_dom_sf"/>
</dbReference>
<dbReference type="Gene3D" id="3.40.1190.10">
    <property type="entry name" value="Mur-like, catalytic domain"/>
    <property type="match status" value="1"/>
</dbReference>
<evidence type="ECO:0000259" key="7">
    <source>
        <dbReference type="Pfam" id="PF02875"/>
    </source>
</evidence>
<dbReference type="GO" id="GO:0005524">
    <property type="term" value="F:ATP binding"/>
    <property type="evidence" value="ECO:0007669"/>
    <property type="project" value="UniProtKB-KW"/>
</dbReference>
<evidence type="ECO:0000256" key="5">
    <source>
        <dbReference type="ARBA" id="ARBA00022741"/>
    </source>
</evidence>
<dbReference type="Pfam" id="PF02875">
    <property type="entry name" value="Mur_ligase_C"/>
    <property type="match status" value="1"/>
</dbReference>
<protein>
    <submittedName>
        <fullName evidence="9">UDP-N-acetylmuramoylalanine--D-glutamate ligase</fullName>
        <ecNumber evidence="9">6.3.2.9</ecNumber>
    </submittedName>
</protein>
<dbReference type="Pfam" id="PF21799">
    <property type="entry name" value="MurD-like_N"/>
    <property type="match status" value="1"/>
</dbReference>
<dbReference type="GO" id="GO:0051301">
    <property type="term" value="P:cell division"/>
    <property type="evidence" value="ECO:0007669"/>
    <property type="project" value="InterPro"/>
</dbReference>
<dbReference type="PANTHER" id="PTHR43692:SF1">
    <property type="entry name" value="UDP-N-ACETYLMURAMOYLALANINE--D-GLUTAMATE LIGASE"/>
    <property type="match status" value="1"/>
</dbReference>
<dbReference type="InterPro" id="IPR005762">
    <property type="entry name" value="MurD"/>
</dbReference>
<dbReference type="SUPFAM" id="SSF53244">
    <property type="entry name" value="MurD-like peptide ligases, peptide-binding domain"/>
    <property type="match status" value="1"/>
</dbReference>
<keyword evidence="6" id="KW-0067">ATP-binding</keyword>
<dbReference type="HAMAP" id="MF_00639">
    <property type="entry name" value="MurD"/>
    <property type="match status" value="1"/>
</dbReference>
<dbReference type="Pfam" id="PF08245">
    <property type="entry name" value="Mur_ligase_M"/>
    <property type="match status" value="1"/>
</dbReference>
<sequence length="455" mass="48146">MTIDFVNKKALVIGLARTGVSAAKLLSKLGAIVTVTDMKNENALKDFSSSLPDGVKKMLGGHDGVSVSDYDLAVISPGVPWDAPLPASMRKAGVELVSEVEFAVRLIKKPLIAVTGSNGKSTTTTLIGLMLKAAGKKVYVGGNIGAPLCDAVDGDYDWIVAEISSFQLEGIKTFKPRIGLILNITEDHLDRHKTVNAYVALKARVFENMDSGDTLIVNGDDAKTRTLDLPAGVKVLKFTHAHSSSSCAWIENGKAVAQVGDIRVELFALDDLKIPGAHNVENAISAGLTALSAGVTPNIIQNVIRSFEGLPHRMELVATIDNVNYINDSKGTNIDATLKSIEGFNKNLVLIAGGSNKGADFSPLAKAIVKHAKGIVLIGETAQAIKQELGSFEHIEMASSMEKAVIKASAFAKQGDTVLLSPACASFDMFKNFEDRGDAFKKSVGNLTGAIKDAC</sequence>
<evidence type="ECO:0000256" key="2">
    <source>
        <dbReference type="ARBA" id="ARBA00004752"/>
    </source>
</evidence>
<keyword evidence="3" id="KW-0963">Cytoplasm</keyword>
<dbReference type="SUPFAM" id="SSF51984">
    <property type="entry name" value="MurCD N-terminal domain"/>
    <property type="match status" value="1"/>
</dbReference>
<dbReference type="InterPro" id="IPR036565">
    <property type="entry name" value="Mur-like_cat_sf"/>
</dbReference>
<dbReference type="GO" id="GO:0009252">
    <property type="term" value="P:peptidoglycan biosynthetic process"/>
    <property type="evidence" value="ECO:0007669"/>
    <property type="project" value="UniProtKB-UniPathway"/>
</dbReference>
<evidence type="ECO:0000256" key="4">
    <source>
        <dbReference type="ARBA" id="ARBA00022598"/>
    </source>
</evidence>
<dbReference type="SUPFAM" id="SSF53623">
    <property type="entry name" value="MurD-like peptide ligases, catalytic domain"/>
    <property type="match status" value="1"/>
</dbReference>
<comment type="subcellular location">
    <subcellularLocation>
        <location evidence="1">Cytoplasm</location>
    </subcellularLocation>
</comment>
<evidence type="ECO:0000259" key="8">
    <source>
        <dbReference type="Pfam" id="PF08245"/>
    </source>
</evidence>
<proteinExistence type="inferred from homology"/>
<organism evidence="9">
    <name type="scientific">hydrothermal vent metagenome</name>
    <dbReference type="NCBI Taxonomy" id="652676"/>
    <lineage>
        <taxon>unclassified sequences</taxon>
        <taxon>metagenomes</taxon>
        <taxon>ecological metagenomes</taxon>
    </lineage>
</organism>